<comment type="subcellular location">
    <subcellularLocation>
        <location evidence="2 11">Cellular thylakoid membrane</location>
        <topology evidence="2 11">Peripheral membrane protein</topology>
        <orientation evidence="2 11">Lumenal side</orientation>
    </subcellularLocation>
</comment>
<keyword evidence="5 11" id="KW-0813">Transport</keyword>
<keyword evidence="7 11" id="KW-0249">Electron transport</keyword>
<dbReference type="AlphaFoldDB" id="A0A8J7CE06"/>
<comment type="similarity">
    <text evidence="3 11">Belongs to the plastocyanin family.</text>
</comment>
<feature type="chain" id="PRO_5035350003" description="Plastocyanin" evidence="11">
    <location>
        <begin position="35"/>
        <end position="142"/>
    </location>
</feature>
<evidence type="ECO:0000259" key="13">
    <source>
        <dbReference type="Pfam" id="PF00127"/>
    </source>
</evidence>
<evidence type="ECO:0000256" key="11">
    <source>
        <dbReference type="HAMAP-Rule" id="MF_00566"/>
    </source>
</evidence>
<keyword evidence="11" id="KW-0732">Signal</keyword>
<keyword evidence="8 11" id="KW-0186">Copper</keyword>
<evidence type="ECO:0000256" key="2">
    <source>
        <dbReference type="ARBA" id="ARBA00004526"/>
    </source>
</evidence>
<feature type="binding site" evidence="11 12">
    <location>
        <position position="123"/>
    </location>
    <ligand>
        <name>Cu cation</name>
        <dbReference type="ChEBI" id="CHEBI:23378"/>
    </ligand>
</feature>
<dbReference type="NCBIfam" id="TIGR02656">
    <property type="entry name" value="cyanin_plasto"/>
    <property type="match status" value="1"/>
</dbReference>
<dbReference type="InterPro" id="IPR002387">
    <property type="entry name" value="Plastocyanin"/>
</dbReference>
<dbReference type="InterPro" id="IPR000923">
    <property type="entry name" value="BlueCu_1"/>
</dbReference>
<dbReference type="GO" id="GO:0005507">
    <property type="term" value="F:copper ion binding"/>
    <property type="evidence" value="ECO:0007669"/>
    <property type="project" value="UniProtKB-UniRule"/>
</dbReference>
<feature type="domain" description="Blue (type 1) copper" evidence="13">
    <location>
        <begin position="38"/>
        <end position="138"/>
    </location>
</feature>
<protein>
    <recommendedName>
        <fullName evidence="4 11">Plastocyanin</fullName>
    </recommendedName>
</protein>
<dbReference type="PRINTS" id="PR00157">
    <property type="entry name" value="PLASTOCYANIN"/>
</dbReference>
<dbReference type="PANTHER" id="PTHR34192">
    <property type="entry name" value="PLASTOCYANIN MAJOR ISOFORM, CHLOROPLASTIC-RELATED"/>
    <property type="match status" value="1"/>
</dbReference>
<reference evidence="14" key="1">
    <citation type="submission" date="2020-09" db="EMBL/GenBank/DDBJ databases">
        <title>Iningainema tapete sp. nov. (Scytonemataceae, Cyanobacteria) from greenhouses in central Florida (USA) produces two types of nodularin with biosynthetic potential for microcystin-LR and anabaenopeptins.</title>
        <authorList>
            <person name="Berthold D.E."/>
            <person name="Lefler F.W."/>
            <person name="Huang I.-S."/>
            <person name="Abdulla H."/>
            <person name="Zimba P.V."/>
            <person name="Laughinghouse H.D. IV."/>
        </authorList>
    </citation>
    <scope>NUCLEOTIDE SEQUENCE</scope>
    <source>
        <strain evidence="14">BLCCT55</strain>
    </source>
</reference>
<feature type="binding site" evidence="11 12">
    <location>
        <position position="73"/>
    </location>
    <ligand>
        <name>Cu cation</name>
        <dbReference type="ChEBI" id="CHEBI:23378"/>
    </ligand>
</feature>
<evidence type="ECO:0000256" key="1">
    <source>
        <dbReference type="ARBA" id="ARBA00002820"/>
    </source>
</evidence>
<dbReference type="PROSITE" id="PS00196">
    <property type="entry name" value="COPPER_BLUE"/>
    <property type="match status" value="1"/>
</dbReference>
<accession>A0A8J7CE06</accession>
<dbReference type="SUPFAM" id="SSF49503">
    <property type="entry name" value="Cupredoxins"/>
    <property type="match status" value="1"/>
</dbReference>
<dbReference type="GO" id="GO:0009055">
    <property type="term" value="F:electron transfer activity"/>
    <property type="evidence" value="ECO:0007669"/>
    <property type="project" value="UniProtKB-UniRule"/>
</dbReference>
<dbReference type="HAMAP" id="MF_00566">
    <property type="entry name" value="Cytb6_f_plastocyanin"/>
    <property type="match status" value="1"/>
</dbReference>
<keyword evidence="10 11" id="KW-0472">Membrane</keyword>
<dbReference type="CDD" id="cd04219">
    <property type="entry name" value="Plastocyanin"/>
    <property type="match status" value="1"/>
</dbReference>
<comment type="function">
    <text evidence="1 11">Participates in electron transfer between P700 and the cytochrome b6-f complex in photosystem I.</text>
</comment>
<evidence type="ECO:0000256" key="6">
    <source>
        <dbReference type="ARBA" id="ARBA00022723"/>
    </source>
</evidence>
<dbReference type="Pfam" id="PF00127">
    <property type="entry name" value="Copper-bind"/>
    <property type="match status" value="1"/>
</dbReference>
<evidence type="ECO:0000256" key="10">
    <source>
        <dbReference type="ARBA" id="ARBA00023136"/>
    </source>
</evidence>
<dbReference type="Gene3D" id="2.60.40.420">
    <property type="entry name" value="Cupredoxins - blue copper proteins"/>
    <property type="match status" value="1"/>
</dbReference>
<proteinExistence type="inferred from homology"/>
<dbReference type="InterPro" id="IPR028871">
    <property type="entry name" value="BlueCu_1_BS"/>
</dbReference>
<keyword evidence="6 11" id="KW-0479">Metal-binding</keyword>
<feature type="binding site" evidence="11 12">
    <location>
        <position position="131"/>
    </location>
    <ligand>
        <name>Cu cation</name>
        <dbReference type="ChEBI" id="CHEBI:23378"/>
    </ligand>
</feature>
<keyword evidence="15" id="KW-1185">Reference proteome</keyword>
<feature type="binding site" evidence="11 12">
    <location>
        <position position="126"/>
    </location>
    <ligand>
        <name>Cu cation</name>
        <dbReference type="ChEBI" id="CHEBI:23378"/>
    </ligand>
</feature>
<dbReference type="PANTHER" id="PTHR34192:SF10">
    <property type="entry name" value="PLASTOCYANIN MAJOR ISOFORM, CHLOROPLASTIC-RELATED"/>
    <property type="match status" value="1"/>
</dbReference>
<evidence type="ECO:0000256" key="4">
    <source>
        <dbReference type="ARBA" id="ARBA00020130"/>
    </source>
</evidence>
<dbReference type="InterPro" id="IPR001235">
    <property type="entry name" value="Copper_blue_Plastocyanin"/>
</dbReference>
<evidence type="ECO:0000256" key="8">
    <source>
        <dbReference type="ARBA" id="ARBA00023008"/>
    </source>
</evidence>
<dbReference type="EMBL" id="JACXAE010000049">
    <property type="protein sequence ID" value="MBD2773160.1"/>
    <property type="molecule type" value="Genomic_DNA"/>
</dbReference>
<dbReference type="RefSeq" id="WP_190828593.1">
    <property type="nucleotide sequence ID" value="NZ_CAWPPI010000049.1"/>
</dbReference>
<keyword evidence="9 11" id="KW-0793">Thylakoid</keyword>
<dbReference type="Proteomes" id="UP000629098">
    <property type="component" value="Unassembled WGS sequence"/>
</dbReference>
<evidence type="ECO:0000256" key="7">
    <source>
        <dbReference type="ARBA" id="ARBA00022982"/>
    </source>
</evidence>
<evidence type="ECO:0000256" key="12">
    <source>
        <dbReference type="PIRSR" id="PIRSR602387-1"/>
    </source>
</evidence>
<dbReference type="InterPro" id="IPR008972">
    <property type="entry name" value="Cupredoxin"/>
</dbReference>
<dbReference type="InterPro" id="IPR023511">
    <property type="entry name" value="Plastocyanin_cyanobac"/>
</dbReference>
<name>A0A8J7CE06_9CYAN</name>
<organism evidence="14 15">
    <name type="scientific">Iningainema tapete BLCC-T55</name>
    <dbReference type="NCBI Taxonomy" id="2748662"/>
    <lineage>
        <taxon>Bacteria</taxon>
        <taxon>Bacillati</taxon>
        <taxon>Cyanobacteriota</taxon>
        <taxon>Cyanophyceae</taxon>
        <taxon>Nostocales</taxon>
        <taxon>Scytonemataceae</taxon>
        <taxon>Iningainema tapete</taxon>
    </lineage>
</organism>
<evidence type="ECO:0000313" key="14">
    <source>
        <dbReference type="EMBL" id="MBD2773160.1"/>
    </source>
</evidence>
<feature type="signal peptide" evidence="11">
    <location>
        <begin position="1"/>
        <end position="34"/>
    </location>
</feature>
<dbReference type="PRINTS" id="PR00156">
    <property type="entry name" value="COPPERBLUE"/>
</dbReference>
<evidence type="ECO:0000256" key="5">
    <source>
        <dbReference type="ARBA" id="ARBA00022448"/>
    </source>
</evidence>
<comment type="caution">
    <text evidence="14">The sequence shown here is derived from an EMBL/GenBank/DDBJ whole genome shotgun (WGS) entry which is preliminary data.</text>
</comment>
<sequence length="142" mass="15293" precursor="true">MKMIASSLRRATLAVLTIAILVSSFALITPSAAAETYTVKLGTDKGALAFEPNKLTVHPGDTIKWVNNKVPPHNVVFDPAKNPTKSSDFAKSLSNKKLMMNPKQSVETTFPEDTPPGEYSFYCEPHRGAGMVGKVIVESVAS</sequence>
<dbReference type="GO" id="GO:0031676">
    <property type="term" value="C:plasma membrane-derived thylakoid membrane"/>
    <property type="evidence" value="ECO:0007669"/>
    <property type="project" value="UniProtKB-SubCell"/>
</dbReference>
<comment type="cofactor">
    <cofactor evidence="12">
        <name>Cu(2+)</name>
        <dbReference type="ChEBI" id="CHEBI:29036"/>
    </cofactor>
    <text evidence="12">The crystal structure with reduced Cu(1+) has also been determined.</text>
</comment>
<evidence type="ECO:0000256" key="9">
    <source>
        <dbReference type="ARBA" id="ARBA00023078"/>
    </source>
</evidence>
<evidence type="ECO:0000313" key="15">
    <source>
        <dbReference type="Proteomes" id="UP000629098"/>
    </source>
</evidence>
<evidence type="ECO:0000256" key="3">
    <source>
        <dbReference type="ARBA" id="ARBA00005338"/>
    </source>
</evidence>
<gene>
    <name evidence="11" type="primary">petE</name>
    <name evidence="14" type="ORF">ICL16_14065</name>
</gene>